<feature type="domain" description="Bromo" evidence="13">
    <location>
        <begin position="566"/>
        <end position="636"/>
    </location>
</feature>
<proteinExistence type="inferred from homology"/>
<dbReference type="PhylomeDB" id="A0A0G4FPG0"/>
<dbReference type="GO" id="GO:0010484">
    <property type="term" value="F:histone H3 acetyltransferase activity"/>
    <property type="evidence" value="ECO:0007669"/>
    <property type="project" value="TreeGrafter"/>
</dbReference>
<name>A0A0G4FPG0_9ALVE</name>
<dbReference type="VEuPathDB" id="CryptoDB:Cvel_17985"/>
<protein>
    <recommendedName>
        <fullName evidence="3">histone acetyltransferase</fullName>
        <ecNumber evidence="3">2.3.1.48</ecNumber>
    </recommendedName>
</protein>
<dbReference type="PANTHER" id="PTHR45750">
    <property type="entry name" value="GH11602P"/>
    <property type="match status" value="1"/>
</dbReference>
<evidence type="ECO:0000256" key="9">
    <source>
        <dbReference type="ARBA" id="ARBA00023163"/>
    </source>
</evidence>
<keyword evidence="11" id="KW-0012">Acyltransferase</keyword>
<evidence type="ECO:0000259" key="14">
    <source>
        <dbReference type="PROSITE" id="PS51186"/>
    </source>
</evidence>
<dbReference type="GO" id="GO:0005634">
    <property type="term" value="C:nucleus"/>
    <property type="evidence" value="ECO:0007669"/>
    <property type="project" value="UniProtKB-SubCell"/>
</dbReference>
<dbReference type="Pfam" id="PF00583">
    <property type="entry name" value="Acetyltransf_1"/>
    <property type="match status" value="1"/>
</dbReference>
<dbReference type="CDD" id="cd05509">
    <property type="entry name" value="Bromo_gcn5_like"/>
    <property type="match status" value="1"/>
</dbReference>
<dbReference type="SUPFAM" id="SSF47370">
    <property type="entry name" value="Bromodomain"/>
    <property type="match status" value="1"/>
</dbReference>
<dbReference type="InterPro" id="IPR037800">
    <property type="entry name" value="GCN5"/>
</dbReference>
<dbReference type="PROSITE" id="PS51186">
    <property type="entry name" value="GNAT"/>
    <property type="match status" value="1"/>
</dbReference>
<dbReference type="PROSITE" id="PS50014">
    <property type="entry name" value="BROMODOMAIN_2"/>
    <property type="match status" value="1"/>
</dbReference>
<dbReference type="AlphaFoldDB" id="A0A0G4FPG0"/>
<keyword evidence="8" id="KW-0010">Activator</keyword>
<dbReference type="PROSITE" id="PS00633">
    <property type="entry name" value="BROMODOMAIN_1"/>
    <property type="match status" value="1"/>
</dbReference>
<dbReference type="InterPro" id="IPR036427">
    <property type="entry name" value="Bromodomain-like_sf"/>
</dbReference>
<evidence type="ECO:0000256" key="10">
    <source>
        <dbReference type="ARBA" id="ARBA00023242"/>
    </source>
</evidence>
<dbReference type="CDD" id="cd04301">
    <property type="entry name" value="NAT_SF"/>
    <property type="match status" value="1"/>
</dbReference>
<sequence>MMAQPDDLLDIENPDKKRRIELFCEIHKVNLEETNLEHPLTHVLQTDSVERGGLRTGPLLPALVYLNPDLTPTETPTIAEIVDRTVRKILQPEVEKMDLDGTSSAGAAAAQSAGVKTEMEDAVPSSSGGQWIAHVISHILAAFETGHLPEGPRHETAYVPDPAWEDSHKKLLEYWQTYRLKQIKLVRSFGKTMMRSLLFARPAYYWQLFHGTPSVPACDPADPSVAVAACAGQQRPLSAGLHVPTKKGPELFAEIAKEIGITEEQMERLHASANVAFLDAGMSALPSESGLGFLLRDRGGMEEEKQGLISFQCVRNDRNPDHLIKLIGLKNIFSRQLPKMPREYIARLVLDRNHYSYCLLKRNRVIGGVCFRPYFAERFAEIAFLAITAQEQVKGYGTRLMNHLKEHAKTMGSDDAKVPAGEGIEYFLTFADNFAIGYFQKQGFSKNIRMPSDRWKGYIKDYEGANLMECYIDPRMDYRDISAVITRQQQAIVEAIMKARPRQIYAGVEFWKDNRDHYKDPKTIPGLVEAGWVEPSVQRSNTGGLGGAAGADSLEKSIKCVLRAMQSHKQSWPFRKPVTPAEAPDYHEVIKNPIDLSEINRRAKKNQYKSKAEFAADLKLMFDNCRTYNPPSTPYYQLANELEAFCMPKVEAIRDP</sequence>
<dbReference type="SUPFAM" id="SSF55729">
    <property type="entry name" value="Acyl-CoA N-acyltransferases (Nat)"/>
    <property type="match status" value="1"/>
</dbReference>
<dbReference type="GO" id="GO:0045944">
    <property type="term" value="P:positive regulation of transcription by RNA polymerase II"/>
    <property type="evidence" value="ECO:0007669"/>
    <property type="project" value="TreeGrafter"/>
</dbReference>
<evidence type="ECO:0000256" key="3">
    <source>
        <dbReference type="ARBA" id="ARBA00013184"/>
    </source>
</evidence>
<keyword evidence="9" id="KW-0804">Transcription</keyword>
<organism evidence="15">
    <name type="scientific">Chromera velia CCMP2878</name>
    <dbReference type="NCBI Taxonomy" id="1169474"/>
    <lineage>
        <taxon>Eukaryota</taxon>
        <taxon>Sar</taxon>
        <taxon>Alveolata</taxon>
        <taxon>Colpodellida</taxon>
        <taxon>Chromeraceae</taxon>
        <taxon>Chromera</taxon>
    </lineage>
</organism>
<dbReference type="InterPro" id="IPR018359">
    <property type="entry name" value="Bromodomain_CS"/>
</dbReference>
<dbReference type="Gene3D" id="3.40.630.30">
    <property type="match status" value="1"/>
</dbReference>
<evidence type="ECO:0000256" key="11">
    <source>
        <dbReference type="ARBA" id="ARBA00023315"/>
    </source>
</evidence>
<evidence type="ECO:0000256" key="2">
    <source>
        <dbReference type="ARBA" id="ARBA00008607"/>
    </source>
</evidence>
<accession>A0A0G4FPG0</accession>
<dbReference type="InterPro" id="IPR000182">
    <property type="entry name" value="GNAT_dom"/>
</dbReference>
<dbReference type="PRINTS" id="PR00503">
    <property type="entry name" value="BROMODOMAIN"/>
</dbReference>
<reference evidence="15" key="1">
    <citation type="submission" date="2014-11" db="EMBL/GenBank/DDBJ databases">
        <authorList>
            <person name="Otto D Thomas"/>
            <person name="Naeem Raeece"/>
        </authorList>
    </citation>
    <scope>NUCLEOTIDE SEQUENCE</scope>
</reference>
<keyword evidence="10" id="KW-0539">Nucleus</keyword>
<dbReference type="EMBL" id="CDMZ01000513">
    <property type="protein sequence ID" value="CEM15891.1"/>
    <property type="molecule type" value="Genomic_DNA"/>
</dbReference>
<dbReference type="PANTHER" id="PTHR45750:SF3">
    <property type="entry name" value="HISTONE ACETYLTRANSFERASE"/>
    <property type="match status" value="1"/>
</dbReference>
<evidence type="ECO:0000256" key="1">
    <source>
        <dbReference type="ARBA" id="ARBA00004123"/>
    </source>
</evidence>
<dbReference type="InterPro" id="IPR001487">
    <property type="entry name" value="Bromodomain"/>
</dbReference>
<evidence type="ECO:0000256" key="4">
    <source>
        <dbReference type="ARBA" id="ARBA00022679"/>
    </source>
</evidence>
<comment type="subcellular location">
    <subcellularLocation>
        <location evidence="1">Nucleus</location>
    </subcellularLocation>
</comment>
<keyword evidence="7 12" id="KW-0103">Bromodomain</keyword>
<dbReference type="InterPro" id="IPR016181">
    <property type="entry name" value="Acyl_CoA_acyltransferase"/>
</dbReference>
<evidence type="ECO:0000256" key="5">
    <source>
        <dbReference type="ARBA" id="ARBA00022853"/>
    </source>
</evidence>
<dbReference type="SMART" id="SM00297">
    <property type="entry name" value="BROMO"/>
    <property type="match status" value="1"/>
</dbReference>
<evidence type="ECO:0000259" key="13">
    <source>
        <dbReference type="PROSITE" id="PS50014"/>
    </source>
</evidence>
<gene>
    <name evidence="15" type="ORF">Cvel_17985</name>
</gene>
<keyword evidence="4" id="KW-0808">Transferase</keyword>
<evidence type="ECO:0000256" key="7">
    <source>
        <dbReference type="ARBA" id="ARBA00023117"/>
    </source>
</evidence>
<keyword evidence="6" id="KW-0805">Transcription regulation</keyword>
<keyword evidence="5" id="KW-0156">Chromatin regulator</keyword>
<dbReference type="GO" id="GO:0000123">
    <property type="term" value="C:histone acetyltransferase complex"/>
    <property type="evidence" value="ECO:0007669"/>
    <property type="project" value="TreeGrafter"/>
</dbReference>
<dbReference type="EC" id="2.3.1.48" evidence="3"/>
<dbReference type="Gene3D" id="1.20.920.10">
    <property type="entry name" value="Bromodomain-like"/>
    <property type="match status" value="1"/>
</dbReference>
<dbReference type="Pfam" id="PF00439">
    <property type="entry name" value="Bromodomain"/>
    <property type="match status" value="1"/>
</dbReference>
<evidence type="ECO:0000256" key="8">
    <source>
        <dbReference type="ARBA" id="ARBA00023159"/>
    </source>
</evidence>
<evidence type="ECO:0000256" key="6">
    <source>
        <dbReference type="ARBA" id="ARBA00023015"/>
    </source>
</evidence>
<evidence type="ECO:0000313" key="15">
    <source>
        <dbReference type="EMBL" id="CEM15891.1"/>
    </source>
</evidence>
<feature type="domain" description="N-acetyltransferase" evidence="14">
    <location>
        <begin position="315"/>
        <end position="473"/>
    </location>
</feature>
<comment type="similarity">
    <text evidence="2">Belongs to the acetyltransferase family. GCN5 subfamily.</text>
</comment>
<evidence type="ECO:0000256" key="12">
    <source>
        <dbReference type="PROSITE-ProRule" id="PRU00035"/>
    </source>
</evidence>